<accession>A0A8T0UIR5</accession>
<dbReference type="EMBL" id="CM029042">
    <property type="protein sequence ID" value="KAG2622390.1"/>
    <property type="molecule type" value="Genomic_DNA"/>
</dbReference>
<feature type="compositionally biased region" description="Basic and acidic residues" evidence="1">
    <location>
        <begin position="1"/>
        <end position="12"/>
    </location>
</feature>
<feature type="compositionally biased region" description="Basic residues" evidence="1">
    <location>
        <begin position="18"/>
        <end position="29"/>
    </location>
</feature>
<evidence type="ECO:0000313" key="2">
    <source>
        <dbReference type="EMBL" id="KAG2622390.1"/>
    </source>
</evidence>
<evidence type="ECO:0000313" key="3">
    <source>
        <dbReference type="Proteomes" id="UP000823388"/>
    </source>
</evidence>
<feature type="region of interest" description="Disordered" evidence="1">
    <location>
        <begin position="1"/>
        <end position="93"/>
    </location>
</feature>
<dbReference type="OrthoDB" id="439808at2759"/>
<reference evidence="2" key="1">
    <citation type="submission" date="2020-05" db="EMBL/GenBank/DDBJ databases">
        <title>WGS assembly of Panicum virgatum.</title>
        <authorList>
            <person name="Lovell J.T."/>
            <person name="Jenkins J."/>
            <person name="Shu S."/>
            <person name="Juenger T.E."/>
            <person name="Schmutz J."/>
        </authorList>
    </citation>
    <scope>NUCLEOTIDE SEQUENCE</scope>
    <source>
        <strain evidence="2">AP13</strain>
    </source>
</reference>
<keyword evidence="3" id="KW-1185">Reference proteome</keyword>
<name>A0A8T0UIR5_PANVG</name>
<evidence type="ECO:0000256" key="1">
    <source>
        <dbReference type="SAM" id="MobiDB-lite"/>
    </source>
</evidence>
<proteinExistence type="predicted"/>
<organism evidence="2 3">
    <name type="scientific">Panicum virgatum</name>
    <name type="common">Blackwell switchgrass</name>
    <dbReference type="NCBI Taxonomy" id="38727"/>
    <lineage>
        <taxon>Eukaryota</taxon>
        <taxon>Viridiplantae</taxon>
        <taxon>Streptophyta</taxon>
        <taxon>Embryophyta</taxon>
        <taxon>Tracheophyta</taxon>
        <taxon>Spermatophyta</taxon>
        <taxon>Magnoliopsida</taxon>
        <taxon>Liliopsida</taxon>
        <taxon>Poales</taxon>
        <taxon>Poaceae</taxon>
        <taxon>PACMAD clade</taxon>
        <taxon>Panicoideae</taxon>
        <taxon>Panicodae</taxon>
        <taxon>Paniceae</taxon>
        <taxon>Panicinae</taxon>
        <taxon>Panicum</taxon>
        <taxon>Panicum sect. Hiantes</taxon>
    </lineage>
</organism>
<dbReference type="AlphaFoldDB" id="A0A8T0UIR5"/>
<protein>
    <submittedName>
        <fullName evidence="2">Uncharacterized protein</fullName>
    </submittedName>
</protein>
<comment type="caution">
    <text evidence="2">The sequence shown here is derived from an EMBL/GenBank/DDBJ whole genome shotgun (WGS) entry which is preliminary data.</text>
</comment>
<dbReference type="Proteomes" id="UP000823388">
    <property type="component" value="Chromosome 3N"/>
</dbReference>
<gene>
    <name evidence="2" type="ORF">PVAP13_3NG266600</name>
</gene>
<sequence>MPPPHARDHAAGHDTTPPHRHARRPRRTSTARPIASTPPHVMATRSCRDDSAPSEAGTSPRHYARAQTSEPPLPKAPSSRVLPRHRSCTVRGPRQRSCFLPAVGWGRYAPPPAVGAGPVLCVPIRASLHTQVNRSNRGFSVLQDDPFAMHTDPKGNFKIEQRIS</sequence>